<organism evidence="1 2">
    <name type="scientific">Escherichia coli</name>
    <dbReference type="NCBI Taxonomy" id="562"/>
    <lineage>
        <taxon>Bacteria</taxon>
        <taxon>Pseudomonadati</taxon>
        <taxon>Pseudomonadota</taxon>
        <taxon>Gammaproteobacteria</taxon>
        <taxon>Enterobacterales</taxon>
        <taxon>Enterobacteriaceae</taxon>
        <taxon>Escherichia</taxon>
    </lineage>
</organism>
<accession>A0A377D6K8</accession>
<protein>
    <submittedName>
        <fullName evidence="1">Uncharacterized protein</fullName>
    </submittedName>
</protein>
<name>A0A377D6K8_ECOLX</name>
<proteinExistence type="predicted"/>
<sequence>MSVVGHFGAWLGHFVTYELCRFSYDMEIQEFDSTKEKHMLLGVL</sequence>
<reference evidence="1 2" key="1">
    <citation type="submission" date="2018-06" db="EMBL/GenBank/DDBJ databases">
        <authorList>
            <consortium name="Pathogen Informatics"/>
            <person name="Doyle S."/>
        </authorList>
    </citation>
    <scope>NUCLEOTIDE SEQUENCE [LARGE SCALE GENOMIC DNA]</scope>
    <source>
        <strain evidence="1 2">NCTC7922</strain>
    </source>
</reference>
<dbReference type="EMBL" id="UGFC01000006">
    <property type="protein sequence ID" value="STM16190.1"/>
    <property type="molecule type" value="Genomic_DNA"/>
</dbReference>
<dbReference type="AlphaFoldDB" id="A0A377D6K8"/>
<dbReference type="Proteomes" id="UP000254174">
    <property type="component" value="Unassembled WGS sequence"/>
</dbReference>
<evidence type="ECO:0000313" key="2">
    <source>
        <dbReference type="Proteomes" id="UP000254174"/>
    </source>
</evidence>
<gene>
    <name evidence="1" type="ORF">NCTC7922_02615</name>
</gene>
<evidence type="ECO:0000313" key="1">
    <source>
        <dbReference type="EMBL" id="STM16190.1"/>
    </source>
</evidence>